<protein>
    <submittedName>
        <fullName evidence="1">Uncharacterized protein</fullName>
    </submittedName>
</protein>
<accession>A0A2P2Q5X2</accession>
<dbReference type="EMBL" id="GGEC01081898">
    <property type="protein sequence ID" value="MBX62382.1"/>
    <property type="molecule type" value="Transcribed_RNA"/>
</dbReference>
<sequence length="27" mass="3021">MDCRLGKILLKEDYAVQYQGYALVSSG</sequence>
<name>A0A2P2Q5X2_RHIMU</name>
<dbReference type="AlphaFoldDB" id="A0A2P2Q5X2"/>
<evidence type="ECO:0000313" key="1">
    <source>
        <dbReference type="EMBL" id="MBX62382.1"/>
    </source>
</evidence>
<organism evidence="1">
    <name type="scientific">Rhizophora mucronata</name>
    <name type="common">Asiatic mangrove</name>
    <dbReference type="NCBI Taxonomy" id="61149"/>
    <lineage>
        <taxon>Eukaryota</taxon>
        <taxon>Viridiplantae</taxon>
        <taxon>Streptophyta</taxon>
        <taxon>Embryophyta</taxon>
        <taxon>Tracheophyta</taxon>
        <taxon>Spermatophyta</taxon>
        <taxon>Magnoliopsida</taxon>
        <taxon>eudicotyledons</taxon>
        <taxon>Gunneridae</taxon>
        <taxon>Pentapetalae</taxon>
        <taxon>rosids</taxon>
        <taxon>fabids</taxon>
        <taxon>Malpighiales</taxon>
        <taxon>Rhizophoraceae</taxon>
        <taxon>Rhizophora</taxon>
    </lineage>
</organism>
<proteinExistence type="predicted"/>
<reference evidence="1" key="1">
    <citation type="submission" date="2018-02" db="EMBL/GenBank/DDBJ databases">
        <title>Rhizophora mucronata_Transcriptome.</title>
        <authorList>
            <person name="Meera S.P."/>
            <person name="Sreeshan A."/>
            <person name="Augustine A."/>
        </authorList>
    </citation>
    <scope>NUCLEOTIDE SEQUENCE</scope>
    <source>
        <tissue evidence="1">Leaf</tissue>
    </source>
</reference>